<feature type="domain" description="ABC transporter" evidence="4">
    <location>
        <begin position="7"/>
        <end position="237"/>
    </location>
</feature>
<dbReference type="STRING" id="407234.SAMN05421795_1224"/>
<accession>A0A1N7N6D3</accession>
<name>A0A1N7N6D3_9RHOB</name>
<evidence type="ECO:0000313" key="5">
    <source>
        <dbReference type="EMBL" id="SIS93711.1"/>
    </source>
</evidence>
<comment type="similarity">
    <text evidence="1">Belongs to the ABC transporter superfamily. Ycf16 family.</text>
</comment>
<evidence type="ECO:0000256" key="2">
    <source>
        <dbReference type="ARBA" id="ARBA00022741"/>
    </source>
</evidence>
<keyword evidence="2" id="KW-0547">Nucleotide-binding</keyword>
<gene>
    <name evidence="5" type="ORF">SAMN05421795_1224</name>
</gene>
<dbReference type="InterPro" id="IPR003439">
    <property type="entry name" value="ABC_transporter-like_ATP-bd"/>
</dbReference>
<dbReference type="RefSeq" id="WP_076367993.1">
    <property type="nucleotide sequence ID" value="NZ_FTOM01000022.1"/>
</dbReference>
<dbReference type="SMART" id="SM00382">
    <property type="entry name" value="AAA"/>
    <property type="match status" value="1"/>
</dbReference>
<dbReference type="InterPro" id="IPR027417">
    <property type="entry name" value="P-loop_NTPase"/>
</dbReference>
<keyword evidence="3" id="KW-0067">ATP-binding</keyword>
<dbReference type="PANTHER" id="PTHR43204:SF1">
    <property type="entry name" value="ABC TRANSPORTER I FAMILY MEMBER 6, CHLOROPLASTIC"/>
    <property type="match status" value="1"/>
</dbReference>
<dbReference type="InterPro" id="IPR003593">
    <property type="entry name" value="AAA+_ATPase"/>
</dbReference>
<reference evidence="6" key="1">
    <citation type="submission" date="2017-01" db="EMBL/GenBank/DDBJ databases">
        <authorList>
            <person name="Varghese N."/>
            <person name="Submissions S."/>
        </authorList>
    </citation>
    <scope>NUCLEOTIDE SEQUENCE [LARGE SCALE GENOMIC DNA]</scope>
    <source>
        <strain evidence="6">DSM 18714</strain>
    </source>
</reference>
<evidence type="ECO:0000256" key="1">
    <source>
        <dbReference type="ARBA" id="ARBA00006216"/>
    </source>
</evidence>
<organism evidence="5 6">
    <name type="scientific">Phaeovulum vinaykumarii</name>
    <dbReference type="NCBI Taxonomy" id="407234"/>
    <lineage>
        <taxon>Bacteria</taxon>
        <taxon>Pseudomonadati</taxon>
        <taxon>Pseudomonadota</taxon>
        <taxon>Alphaproteobacteria</taxon>
        <taxon>Rhodobacterales</taxon>
        <taxon>Paracoccaceae</taxon>
        <taxon>Phaeovulum</taxon>
    </lineage>
</organism>
<sequence>MTLVSGLEISGLDVEVDGKPVLSGIDLSVPSGELHVLLGPNGSGKSSLLAAIMGLPPYRITAGEIRFNGQSLNDLPLCARARLGIGMAFQRPPGLEGVTLEAFAAALSAQDRLTREAAALDLADFTTRQLNVGFSGGEIKRWEILKLMLQDPRLVLFDEPESGVDLEHVIAVGHAIDRIVRAPDTPRTGLVITHTGTILNHVTADRAHILRGGRVIASGAAPTLFAHVQTQGYTAPAA</sequence>
<dbReference type="Proteomes" id="UP000186098">
    <property type="component" value="Unassembled WGS sequence"/>
</dbReference>
<protein>
    <submittedName>
        <fullName evidence="5">Iron-regulated ABC transporter ATPase subunit SufC</fullName>
    </submittedName>
</protein>
<dbReference type="GO" id="GO:0005524">
    <property type="term" value="F:ATP binding"/>
    <property type="evidence" value="ECO:0007669"/>
    <property type="project" value="UniProtKB-KW"/>
</dbReference>
<dbReference type="GO" id="GO:0016887">
    <property type="term" value="F:ATP hydrolysis activity"/>
    <property type="evidence" value="ECO:0007669"/>
    <property type="project" value="InterPro"/>
</dbReference>
<dbReference type="InterPro" id="IPR010230">
    <property type="entry name" value="FeS-cluster_ATPase_SufC"/>
</dbReference>
<evidence type="ECO:0000256" key="3">
    <source>
        <dbReference type="ARBA" id="ARBA00022840"/>
    </source>
</evidence>
<dbReference type="EMBL" id="FTOM01000022">
    <property type="protein sequence ID" value="SIS93711.1"/>
    <property type="molecule type" value="Genomic_DNA"/>
</dbReference>
<dbReference type="SUPFAM" id="SSF52540">
    <property type="entry name" value="P-loop containing nucleoside triphosphate hydrolases"/>
    <property type="match status" value="1"/>
</dbReference>
<evidence type="ECO:0000259" key="4">
    <source>
        <dbReference type="PROSITE" id="PS50893"/>
    </source>
</evidence>
<dbReference type="OrthoDB" id="9809450at2"/>
<keyword evidence="6" id="KW-1185">Reference proteome</keyword>
<dbReference type="AlphaFoldDB" id="A0A1N7N6D3"/>
<proteinExistence type="inferred from homology"/>
<dbReference type="Gene3D" id="3.40.50.300">
    <property type="entry name" value="P-loop containing nucleotide triphosphate hydrolases"/>
    <property type="match status" value="1"/>
</dbReference>
<dbReference type="Pfam" id="PF00005">
    <property type="entry name" value="ABC_tran"/>
    <property type="match status" value="1"/>
</dbReference>
<dbReference type="PANTHER" id="PTHR43204">
    <property type="entry name" value="ABC TRANSPORTER I FAMILY MEMBER 6, CHLOROPLASTIC"/>
    <property type="match status" value="1"/>
</dbReference>
<evidence type="ECO:0000313" key="6">
    <source>
        <dbReference type="Proteomes" id="UP000186098"/>
    </source>
</evidence>
<dbReference type="PROSITE" id="PS50893">
    <property type="entry name" value="ABC_TRANSPORTER_2"/>
    <property type="match status" value="1"/>
</dbReference>